<name>A0AAU8J6T2_9CYAN</name>
<dbReference type="RefSeq" id="WP_054464389.1">
    <property type="nucleotide sequence ID" value="NZ_CP159837.1"/>
</dbReference>
<dbReference type="EMBL" id="CP159837">
    <property type="protein sequence ID" value="XCM34499.1"/>
    <property type="molecule type" value="Genomic_DNA"/>
</dbReference>
<dbReference type="Gene3D" id="3.40.50.1010">
    <property type="entry name" value="5'-nuclease"/>
    <property type="match status" value="1"/>
</dbReference>
<proteinExistence type="predicted"/>
<protein>
    <submittedName>
        <fullName evidence="1">VapC toxin family PIN domain ribonuclease</fullName>
    </submittedName>
</protein>
<gene>
    <name evidence="1" type="ORF">ABWT76_003103</name>
</gene>
<dbReference type="InterPro" id="IPR029060">
    <property type="entry name" value="PIN-like_dom_sf"/>
</dbReference>
<organism evidence="1">
    <name type="scientific">Planktothricoides raciborskii GIHE-MW2</name>
    <dbReference type="NCBI Taxonomy" id="2792601"/>
    <lineage>
        <taxon>Bacteria</taxon>
        <taxon>Bacillati</taxon>
        <taxon>Cyanobacteriota</taxon>
        <taxon>Cyanophyceae</taxon>
        <taxon>Oscillatoriophycideae</taxon>
        <taxon>Oscillatoriales</taxon>
        <taxon>Oscillatoriaceae</taxon>
        <taxon>Planktothricoides</taxon>
    </lineage>
</organism>
<accession>A0AAU8J6T2</accession>
<dbReference type="AlphaFoldDB" id="A0AAU8J6T2"/>
<dbReference type="SUPFAM" id="SSF88723">
    <property type="entry name" value="PIN domain-like"/>
    <property type="match status" value="1"/>
</dbReference>
<reference evidence="1" key="1">
    <citation type="submission" date="2024-07" db="EMBL/GenBank/DDBJ databases">
        <authorList>
            <person name="Kim Y.J."/>
            <person name="Jeong J.Y."/>
        </authorList>
    </citation>
    <scope>NUCLEOTIDE SEQUENCE</scope>
    <source>
        <strain evidence="1">GIHE-MW2</strain>
    </source>
</reference>
<evidence type="ECO:0000313" key="1">
    <source>
        <dbReference type="EMBL" id="XCM34499.1"/>
    </source>
</evidence>
<sequence>MYILNTDILLDVLKGNKQAIAWFSTLTEVPMITYTVFQELMEIVRNQEQVHQMFQFIAPLPIIWPTREESAKASAYYPQCLSYGLGSIDAEIAVCAIERSATLCTLNVKKYQVIPNLKVIKPYGRSVKEKTA</sequence>